<evidence type="ECO:0000313" key="2">
    <source>
        <dbReference type="EMBL" id="QCD64754.1"/>
    </source>
</evidence>
<dbReference type="OMA" id="WTDREPA"/>
<keyword evidence="1" id="KW-0812">Transmembrane</keyword>
<accession>A0A4D6KA93</accession>
<dbReference type="PROSITE" id="PS51318">
    <property type="entry name" value="TAT"/>
    <property type="match status" value="1"/>
</dbReference>
<reference evidence="2 3" key="2">
    <citation type="submission" date="2019-04" db="EMBL/GenBank/DDBJ databases">
        <authorList>
            <person name="Yang S."/>
            <person name="Wei W."/>
        </authorList>
    </citation>
    <scope>NUCLEOTIDE SEQUENCE [LARGE SCALE GENOMIC DNA]</scope>
    <source>
        <strain evidence="3">ZP60</strain>
    </source>
</reference>
<dbReference type="GeneID" id="42177972"/>
<evidence type="ECO:0000256" key="1">
    <source>
        <dbReference type="SAM" id="Phobius"/>
    </source>
</evidence>
<sequence>MNRRRLLLAGATGAAVVGLVLAFAPDAVAVVSLPPLLPTVLAGLAVLAGLYRAYQWFGRDPDAGSLPEPERGRPAAVPGDEFDAVLSQAPSFGVSGGDQRALAVRSDLEDAALSVLTQYRGLSETEARRRLEAGTWTDDELAAEFFASASGAGSSLRESVTGTFWGSGPFPRRAGRVAAELDRIVEDGGEA</sequence>
<dbReference type="EMBL" id="CP039375">
    <property type="protein sequence ID" value="QCD64754.1"/>
    <property type="molecule type" value="Genomic_DNA"/>
</dbReference>
<dbReference type="KEGG" id="halz:E5139_03505"/>
<proteinExistence type="predicted"/>
<organism evidence="2 3">
    <name type="scientific">Halomicrobium mukohataei</name>
    <dbReference type="NCBI Taxonomy" id="57705"/>
    <lineage>
        <taxon>Archaea</taxon>
        <taxon>Methanobacteriati</taxon>
        <taxon>Methanobacteriota</taxon>
        <taxon>Stenosarchaea group</taxon>
        <taxon>Halobacteria</taxon>
        <taxon>Halobacteriales</taxon>
        <taxon>Haloarculaceae</taxon>
        <taxon>Halomicrobium</taxon>
    </lineage>
</organism>
<gene>
    <name evidence="2" type="ORF">E5139_03505</name>
</gene>
<keyword evidence="1" id="KW-1133">Transmembrane helix</keyword>
<dbReference type="Pfam" id="PF23933">
    <property type="entry name" value="DUF7269"/>
    <property type="match status" value="1"/>
</dbReference>
<keyword evidence="1" id="KW-0472">Membrane</keyword>
<reference evidence="2 3" key="1">
    <citation type="submission" date="2019-04" db="EMBL/GenBank/DDBJ databases">
        <title>Complete genome sequence of Arthrobacter sp. ZXY-2 associated with effective atrazine degradation and salt adaptation.</title>
        <authorList>
            <person name="Zhao X."/>
        </authorList>
    </citation>
    <scope>NUCLEOTIDE SEQUENCE [LARGE SCALE GENOMIC DNA]</scope>
    <source>
        <strain evidence="3">ZP60</strain>
    </source>
</reference>
<dbReference type="Proteomes" id="UP000297053">
    <property type="component" value="Chromosome"/>
</dbReference>
<dbReference type="RefSeq" id="WP_012807579.1">
    <property type="nucleotide sequence ID" value="NZ_CP039375.1"/>
</dbReference>
<feature type="transmembrane region" description="Helical" evidence="1">
    <location>
        <begin position="32"/>
        <end position="51"/>
    </location>
</feature>
<dbReference type="InterPro" id="IPR006311">
    <property type="entry name" value="TAT_signal"/>
</dbReference>
<evidence type="ECO:0000313" key="3">
    <source>
        <dbReference type="Proteomes" id="UP000297053"/>
    </source>
</evidence>
<dbReference type="InterPro" id="IPR055693">
    <property type="entry name" value="DUF7269"/>
</dbReference>
<dbReference type="AlphaFoldDB" id="A0A4D6KA93"/>
<protein>
    <submittedName>
        <fullName evidence="2">Uncharacterized protein</fullName>
    </submittedName>
</protein>
<name>A0A4D6KA93_9EURY</name>